<dbReference type="RefSeq" id="WP_015813478.1">
    <property type="nucleotide sequence ID" value="NC_013037.1"/>
</dbReference>
<gene>
    <name evidence="4" type="ordered locus">Dfer_4032</name>
</gene>
<keyword evidence="1" id="KW-0560">Oxidoreductase</keyword>
<dbReference type="InterPro" id="IPR050463">
    <property type="entry name" value="Gfo/Idh/MocA_oxidrdct_glycsds"/>
</dbReference>
<dbReference type="SUPFAM" id="SSF51735">
    <property type="entry name" value="NAD(P)-binding Rossmann-fold domains"/>
    <property type="match status" value="1"/>
</dbReference>
<keyword evidence="5" id="KW-1185">Reference proteome</keyword>
<dbReference type="KEGG" id="dfe:Dfer_4032"/>
<organism evidence="4 5">
    <name type="scientific">Dyadobacter fermentans (strain ATCC 700827 / DSM 18053 / CIP 107007 / KCTC 52180 / NS114)</name>
    <dbReference type="NCBI Taxonomy" id="471854"/>
    <lineage>
        <taxon>Bacteria</taxon>
        <taxon>Pseudomonadati</taxon>
        <taxon>Bacteroidota</taxon>
        <taxon>Cytophagia</taxon>
        <taxon>Cytophagales</taxon>
        <taxon>Spirosomataceae</taxon>
        <taxon>Dyadobacter</taxon>
    </lineage>
</organism>
<dbReference type="OrthoDB" id="9815825at2"/>
<feature type="domain" description="Gfo/Idh/MocA-like oxidoreductase N-terminal" evidence="2">
    <location>
        <begin position="5"/>
        <end position="130"/>
    </location>
</feature>
<sequence length="385" mass="43068">MKKQINVGIVGYKFMGRAHSNAWIKAPLFFDTPSTPVLKAACGRHQESLSEFAQNWGWEETEPDWQKLVTRPDIDIIDIALPQNLHYEVALAAAKAGKHIFCEKPLSMTSEQAAEMLKVCQETGVKHYLNHNYRRVPAVALAKKMIEEGKIGRIFHWRCAYQQDWIVDPSFPLTWQLKKETAQAGPQWDLNSHAVDLAHFLIGDVTSVSALTTNFIKERPIADETATGSLSGASKGDEMGEVTVEDAALMMVRFENGAIGSFEATRFATGRKNRLTFEIYGSKGSLVFDLERMNELQYYSNEDTKGEHGFRTILATESIHPYAGNWWPAGHIIGYEHAFVHAVVDFLNAIENDTDIKPDFADGLKIIQVLEAGLRSAELGGEVRL</sequence>
<dbReference type="PANTHER" id="PTHR43818:SF11">
    <property type="entry name" value="BCDNA.GH03377"/>
    <property type="match status" value="1"/>
</dbReference>
<dbReference type="SUPFAM" id="SSF55347">
    <property type="entry name" value="Glyceraldehyde-3-phosphate dehydrogenase-like, C-terminal domain"/>
    <property type="match status" value="1"/>
</dbReference>
<dbReference type="Pfam" id="PF22725">
    <property type="entry name" value="GFO_IDH_MocA_C3"/>
    <property type="match status" value="1"/>
</dbReference>
<dbReference type="PANTHER" id="PTHR43818">
    <property type="entry name" value="BCDNA.GH03377"/>
    <property type="match status" value="1"/>
</dbReference>
<evidence type="ECO:0000259" key="2">
    <source>
        <dbReference type="Pfam" id="PF01408"/>
    </source>
</evidence>
<name>C6VZ29_DYAFD</name>
<dbReference type="Gene3D" id="3.40.50.720">
    <property type="entry name" value="NAD(P)-binding Rossmann-like Domain"/>
    <property type="match status" value="1"/>
</dbReference>
<evidence type="ECO:0000313" key="5">
    <source>
        <dbReference type="Proteomes" id="UP000002011"/>
    </source>
</evidence>
<dbReference type="InterPro" id="IPR036291">
    <property type="entry name" value="NAD(P)-bd_dom_sf"/>
</dbReference>
<evidence type="ECO:0000313" key="4">
    <source>
        <dbReference type="EMBL" id="ACT95235.1"/>
    </source>
</evidence>
<dbReference type="STRING" id="471854.Dfer_4032"/>
<accession>C6VZ29</accession>
<dbReference type="InterPro" id="IPR000683">
    <property type="entry name" value="Gfo/Idh/MocA-like_OxRdtase_N"/>
</dbReference>
<evidence type="ECO:0000259" key="3">
    <source>
        <dbReference type="Pfam" id="PF22725"/>
    </source>
</evidence>
<dbReference type="Gene3D" id="3.30.360.10">
    <property type="entry name" value="Dihydrodipicolinate Reductase, domain 2"/>
    <property type="match status" value="1"/>
</dbReference>
<feature type="domain" description="GFO/IDH/MocA-like oxidoreductase" evidence="3">
    <location>
        <begin position="140"/>
        <end position="287"/>
    </location>
</feature>
<reference evidence="4 5" key="1">
    <citation type="journal article" date="2009" name="Stand. Genomic Sci.">
        <title>Complete genome sequence of Dyadobacter fermentans type strain (NS114).</title>
        <authorList>
            <person name="Lang E."/>
            <person name="Lapidus A."/>
            <person name="Chertkov O."/>
            <person name="Brettin T."/>
            <person name="Detter J.C."/>
            <person name="Han C."/>
            <person name="Copeland A."/>
            <person name="Glavina Del Rio T."/>
            <person name="Nolan M."/>
            <person name="Chen F."/>
            <person name="Lucas S."/>
            <person name="Tice H."/>
            <person name="Cheng J.F."/>
            <person name="Land M."/>
            <person name="Hauser L."/>
            <person name="Chang Y.J."/>
            <person name="Jeffries C.D."/>
            <person name="Kopitz M."/>
            <person name="Bruce D."/>
            <person name="Goodwin L."/>
            <person name="Pitluck S."/>
            <person name="Ovchinnikova G."/>
            <person name="Pati A."/>
            <person name="Ivanova N."/>
            <person name="Mavrommatis K."/>
            <person name="Chen A."/>
            <person name="Palaniappan K."/>
            <person name="Chain P."/>
            <person name="Bristow J."/>
            <person name="Eisen J.A."/>
            <person name="Markowitz V."/>
            <person name="Hugenholtz P."/>
            <person name="Goker M."/>
            <person name="Rohde M."/>
            <person name="Kyrpides N.C."/>
            <person name="Klenk H.P."/>
        </authorList>
    </citation>
    <scope>NUCLEOTIDE SEQUENCE [LARGE SCALE GENOMIC DNA]</scope>
    <source>
        <strain evidence="5">ATCC 700827 / DSM 18053 / CIP 107007 / KCTC 52180 / NS114</strain>
    </source>
</reference>
<dbReference type="HOGENOM" id="CLU_023194_17_0_10"/>
<dbReference type="EMBL" id="CP001619">
    <property type="protein sequence ID" value="ACT95235.1"/>
    <property type="molecule type" value="Genomic_DNA"/>
</dbReference>
<evidence type="ECO:0000256" key="1">
    <source>
        <dbReference type="ARBA" id="ARBA00023002"/>
    </source>
</evidence>
<dbReference type="AlphaFoldDB" id="C6VZ29"/>
<dbReference type="Proteomes" id="UP000002011">
    <property type="component" value="Chromosome"/>
</dbReference>
<dbReference type="eggNOG" id="COG0673">
    <property type="taxonomic scope" value="Bacteria"/>
</dbReference>
<protein>
    <submittedName>
        <fullName evidence="4">Oxidoreductase domain protein</fullName>
    </submittedName>
</protein>
<dbReference type="InterPro" id="IPR055170">
    <property type="entry name" value="GFO_IDH_MocA-like_dom"/>
</dbReference>
<dbReference type="GO" id="GO:0000166">
    <property type="term" value="F:nucleotide binding"/>
    <property type="evidence" value="ECO:0007669"/>
    <property type="project" value="InterPro"/>
</dbReference>
<dbReference type="Pfam" id="PF01408">
    <property type="entry name" value="GFO_IDH_MocA"/>
    <property type="match status" value="1"/>
</dbReference>
<proteinExistence type="predicted"/>
<dbReference type="GO" id="GO:0016491">
    <property type="term" value="F:oxidoreductase activity"/>
    <property type="evidence" value="ECO:0007669"/>
    <property type="project" value="UniProtKB-KW"/>
</dbReference>